<protein>
    <submittedName>
        <fullName evidence="6">Colorectal cancer-associated protein 2 isoform X1</fullName>
    </submittedName>
</protein>
<evidence type="ECO:0000259" key="4">
    <source>
        <dbReference type="PROSITE" id="PS52003"/>
    </source>
</evidence>
<keyword evidence="2" id="KW-0010">Activator</keyword>
<organism evidence="5 6">
    <name type="scientific">Python bivittatus</name>
    <name type="common">Burmese python</name>
    <name type="synonym">Python molurus bivittatus</name>
    <dbReference type="NCBI Taxonomy" id="176946"/>
    <lineage>
        <taxon>Eukaryota</taxon>
        <taxon>Metazoa</taxon>
        <taxon>Chordata</taxon>
        <taxon>Craniata</taxon>
        <taxon>Vertebrata</taxon>
        <taxon>Euteleostomi</taxon>
        <taxon>Lepidosauria</taxon>
        <taxon>Squamata</taxon>
        <taxon>Bifurcata</taxon>
        <taxon>Unidentata</taxon>
        <taxon>Episquamata</taxon>
        <taxon>Toxicofera</taxon>
        <taxon>Serpentes</taxon>
        <taxon>Henophidia</taxon>
        <taxon>Pythonidae</taxon>
        <taxon>Python</taxon>
    </lineage>
</organism>
<evidence type="ECO:0000256" key="2">
    <source>
        <dbReference type="ARBA" id="ARBA00023159"/>
    </source>
</evidence>
<dbReference type="RefSeq" id="XP_025030232.1">
    <property type="nucleotide sequence ID" value="XM_025174464.1"/>
</dbReference>
<evidence type="ECO:0000256" key="3">
    <source>
        <dbReference type="ARBA" id="ARBA00023163"/>
    </source>
</evidence>
<proteinExistence type="predicted"/>
<dbReference type="PANTHER" id="PTHR36689:SF1">
    <property type="entry name" value="POU CLASS 2 HOMEOBOX ASSOCIATING FACTOR 3"/>
    <property type="match status" value="1"/>
</dbReference>
<dbReference type="Proteomes" id="UP000695026">
    <property type="component" value="Unplaced"/>
</dbReference>
<dbReference type="AlphaFoldDB" id="A0A9F5N3V0"/>
<dbReference type="GO" id="GO:0003677">
    <property type="term" value="F:DNA binding"/>
    <property type="evidence" value="ECO:0007669"/>
    <property type="project" value="InterPro"/>
</dbReference>
<evidence type="ECO:0000313" key="5">
    <source>
        <dbReference type="Proteomes" id="UP000695026"/>
    </source>
</evidence>
<dbReference type="GO" id="GO:0070974">
    <property type="term" value="F:POU domain binding"/>
    <property type="evidence" value="ECO:0007669"/>
    <property type="project" value="InterPro"/>
</dbReference>
<accession>A0A9F5N3V0</accession>
<dbReference type="KEGG" id="pbi:112542213"/>
<dbReference type="GeneID" id="112542213"/>
<dbReference type="PROSITE" id="PS52003">
    <property type="entry name" value="OCA"/>
    <property type="match status" value="1"/>
</dbReference>
<sequence length="267" mass="29092">MVIHHKLPTLGRDLQGMSHTSGGRQLEEGKAKIYQGVRVKMTVKELLQQRRAKQAAVAEAVFGECSGNVQGSESLSPPCAVPYVDAESSLSSCLQPWQFQNGASCEEIPNYLDQLVDSCLQAEPPLEVPLALVQDHLPCSPESFQPSLTCLGSGSPEAPDPTSSFDYSYSLSQMLPSAPLGYGSPPLDGKSCLYPSPEERSCQQHTHVQHTSGLSTCYCTPCGSQHLDTCRAPEYFPYATVDCKDYAPSVSVADDFWKDRSWDVCYS</sequence>
<name>A0A9F5N3V0_PYTBI</name>
<dbReference type="InterPro" id="IPR047571">
    <property type="entry name" value="OCA"/>
</dbReference>
<reference evidence="6" key="1">
    <citation type="submission" date="2025-08" db="UniProtKB">
        <authorList>
            <consortium name="RefSeq"/>
        </authorList>
    </citation>
    <scope>IDENTIFICATION</scope>
    <source>
        <tissue evidence="6">Liver</tissue>
    </source>
</reference>
<dbReference type="OrthoDB" id="9942157at2759"/>
<keyword evidence="3" id="KW-0804">Transcription</keyword>
<dbReference type="PANTHER" id="PTHR36689">
    <property type="entry name" value="COLORECTAL CANCER-ASSOCIATED PROTEIN 2"/>
    <property type="match status" value="1"/>
</dbReference>
<keyword evidence="1" id="KW-0805">Transcription regulation</keyword>
<dbReference type="InterPro" id="IPR043265">
    <property type="entry name" value="OCAT2"/>
</dbReference>
<keyword evidence="5" id="KW-1185">Reference proteome</keyword>
<dbReference type="CTD" id="120376"/>
<dbReference type="OMA" id="HGYPQED"/>
<gene>
    <name evidence="6" type="primary">COLCA2</name>
</gene>
<evidence type="ECO:0000313" key="6">
    <source>
        <dbReference type="RefSeq" id="XP_025030232.1"/>
    </source>
</evidence>
<evidence type="ECO:0000256" key="1">
    <source>
        <dbReference type="ARBA" id="ARBA00023015"/>
    </source>
</evidence>
<feature type="domain" description="OCA" evidence="4">
    <location>
        <begin position="31"/>
        <end position="53"/>
    </location>
</feature>